<evidence type="ECO:0000313" key="3">
    <source>
        <dbReference type="Proteomes" id="UP000027222"/>
    </source>
</evidence>
<dbReference type="EMBL" id="KL142369">
    <property type="protein sequence ID" value="KDR83005.1"/>
    <property type="molecule type" value="Genomic_DNA"/>
</dbReference>
<gene>
    <name evidence="2" type="ORF">GALMADRAFT_57870</name>
</gene>
<organism evidence="2 3">
    <name type="scientific">Galerina marginata (strain CBS 339.88)</name>
    <dbReference type="NCBI Taxonomy" id="685588"/>
    <lineage>
        <taxon>Eukaryota</taxon>
        <taxon>Fungi</taxon>
        <taxon>Dikarya</taxon>
        <taxon>Basidiomycota</taxon>
        <taxon>Agaricomycotina</taxon>
        <taxon>Agaricomycetes</taxon>
        <taxon>Agaricomycetidae</taxon>
        <taxon>Agaricales</taxon>
        <taxon>Agaricineae</taxon>
        <taxon>Strophariaceae</taxon>
        <taxon>Galerina</taxon>
    </lineage>
</organism>
<evidence type="ECO:0000313" key="2">
    <source>
        <dbReference type="EMBL" id="KDR83005.1"/>
    </source>
</evidence>
<dbReference type="STRING" id="685588.A0A067TII1"/>
<reference evidence="3" key="1">
    <citation type="journal article" date="2014" name="Proc. Natl. Acad. Sci. U.S.A.">
        <title>Extensive sampling of basidiomycete genomes demonstrates inadequacy of the white-rot/brown-rot paradigm for wood decay fungi.</title>
        <authorList>
            <person name="Riley R."/>
            <person name="Salamov A.A."/>
            <person name="Brown D.W."/>
            <person name="Nagy L.G."/>
            <person name="Floudas D."/>
            <person name="Held B.W."/>
            <person name="Levasseur A."/>
            <person name="Lombard V."/>
            <person name="Morin E."/>
            <person name="Otillar R."/>
            <person name="Lindquist E.A."/>
            <person name="Sun H."/>
            <person name="LaButti K.M."/>
            <person name="Schmutz J."/>
            <person name="Jabbour D."/>
            <person name="Luo H."/>
            <person name="Baker S.E."/>
            <person name="Pisabarro A.G."/>
            <person name="Walton J.D."/>
            <person name="Blanchette R.A."/>
            <person name="Henrissat B."/>
            <person name="Martin F."/>
            <person name="Cullen D."/>
            <person name="Hibbett D.S."/>
            <person name="Grigoriev I.V."/>
        </authorList>
    </citation>
    <scope>NUCLEOTIDE SEQUENCE [LARGE SCALE GENOMIC DNA]</scope>
    <source>
        <strain evidence="3">CBS 339.88</strain>
    </source>
</reference>
<proteinExistence type="predicted"/>
<dbReference type="HOGENOM" id="CLU_133429_0_0_1"/>
<dbReference type="OrthoDB" id="76293at2759"/>
<protein>
    <recommendedName>
        <fullName evidence="1">Vacuolar membrane protease C-terminal domain-containing protein</fullName>
    </recommendedName>
</protein>
<dbReference type="Pfam" id="PF22250">
    <property type="entry name" value="PFF1_C"/>
    <property type="match status" value="1"/>
</dbReference>
<keyword evidence="3" id="KW-1185">Reference proteome</keyword>
<feature type="domain" description="Vacuolar membrane protease C-terminal" evidence="1">
    <location>
        <begin position="4"/>
        <end position="119"/>
    </location>
</feature>
<dbReference type="InterPro" id="IPR053975">
    <property type="entry name" value="PFF1_C"/>
</dbReference>
<name>A0A067TII1_GALM3</name>
<evidence type="ECO:0000259" key="1">
    <source>
        <dbReference type="Pfam" id="PF22250"/>
    </source>
</evidence>
<accession>A0A067TII1</accession>
<dbReference type="Proteomes" id="UP000027222">
    <property type="component" value="Unassembled WGS sequence"/>
</dbReference>
<sequence>MDSSSRLRVKGMYTRACRLYFDSSPVHEYSVRSSRRLSRVGPKGVKDVRLWSRTWENEFRVDVDWANGTHRGETVGMNGRIACEWEVGDTTPKIPALEEVLAFLPEWATVSKFGDGLVEAWTKFSV</sequence>
<dbReference type="AlphaFoldDB" id="A0A067TII1"/>